<dbReference type="EMBL" id="CP003703">
    <property type="protein sequence ID" value="AFN65351.1"/>
    <property type="molecule type" value="Genomic_DNA"/>
</dbReference>
<dbReference type="PANTHER" id="PTHR33514">
    <property type="entry name" value="PROTEIN ABCI12, CHLOROPLASTIC"/>
    <property type="match status" value="1"/>
</dbReference>
<dbReference type="PATRIC" id="fig|1197325.3.peg.611"/>
<accession>I6YBH9</accession>
<keyword evidence="3 5" id="KW-1133">Transmembrane helix</keyword>
<feature type="transmembrane region" description="Helical" evidence="5">
    <location>
        <begin position="47"/>
        <end position="64"/>
    </location>
</feature>
<evidence type="ECO:0000313" key="7">
    <source>
        <dbReference type="Proteomes" id="UP000009005"/>
    </source>
</evidence>
<comment type="subcellular location">
    <subcellularLocation>
        <location evidence="1">Membrane</location>
        <topology evidence="1">Multi-pass membrane protein</topology>
    </subcellularLocation>
</comment>
<dbReference type="PANTHER" id="PTHR33514:SF13">
    <property type="entry name" value="PROTEIN ABCI12, CHLOROPLASTIC"/>
    <property type="match status" value="1"/>
</dbReference>
<dbReference type="STRING" id="1197325.WEN_02840"/>
<evidence type="ECO:0000256" key="2">
    <source>
        <dbReference type="ARBA" id="ARBA00022692"/>
    </source>
</evidence>
<feature type="transmembrane region" description="Helical" evidence="5">
    <location>
        <begin position="6"/>
        <end position="35"/>
    </location>
</feature>
<proteinExistence type="predicted"/>
<dbReference type="HOGENOM" id="CLU_056469_2_2_14"/>
<dbReference type="AlphaFoldDB" id="I6YBH9"/>
<dbReference type="Proteomes" id="UP000009005">
    <property type="component" value="Chromosome"/>
</dbReference>
<keyword evidence="2 5" id="KW-0812">Transmembrane</keyword>
<evidence type="ECO:0000256" key="4">
    <source>
        <dbReference type="ARBA" id="ARBA00023136"/>
    </source>
</evidence>
<feature type="transmembrane region" description="Helical" evidence="5">
    <location>
        <begin position="348"/>
        <end position="369"/>
    </location>
</feature>
<name>I6YBH9_MYCWM</name>
<feature type="transmembrane region" description="Helical" evidence="5">
    <location>
        <begin position="196"/>
        <end position="215"/>
    </location>
</feature>
<sequence length="388" mass="43246">MKLVAFILLTFLIFSKIGMLLHLLLLGFTLLVLYFSGSFASLYKKLFCLYLGIYLFLFTVNWVFNKNPGFWDKNYISSKYLDLTSISPFSFSGPKSNSTNGSNSNIDIGWQLGGDFVKACTKSGTDNCCTGCPKGSTGDKSIFAADNLETFKKACECKGEGKKCCEDSSEITCCNIEKHINKLKTFYVSTASGQKIVGFLPQWYTITLFQFLMAFNMSNKLVMIIALSSALSYTTDLTSFTFAIGQLIRPFKVLRVPVKEITLVISLAIRFIPSLLTETLRIVKAQSSRGIDFKNGRVRDKASAFLSLFIPLFIISMIKSRELANAMISRAYLPKAGRTSYRSYSINYPSLGLFGLVILFITMCFYFALSGSYLSTFGHLEPLLLVAT</sequence>
<dbReference type="Pfam" id="PF02361">
    <property type="entry name" value="CbiQ"/>
    <property type="match status" value="1"/>
</dbReference>
<keyword evidence="7" id="KW-1185">Reference proteome</keyword>
<evidence type="ECO:0000256" key="1">
    <source>
        <dbReference type="ARBA" id="ARBA00004141"/>
    </source>
</evidence>
<dbReference type="KEGG" id="mwe:WEN_02840"/>
<keyword evidence="4 5" id="KW-0472">Membrane</keyword>
<evidence type="ECO:0000256" key="3">
    <source>
        <dbReference type="ARBA" id="ARBA00022989"/>
    </source>
</evidence>
<feature type="transmembrane region" description="Helical" evidence="5">
    <location>
        <begin position="222"/>
        <end position="249"/>
    </location>
</feature>
<evidence type="ECO:0000313" key="6">
    <source>
        <dbReference type="EMBL" id="AFN65351.1"/>
    </source>
</evidence>
<reference evidence="6 7" key="1">
    <citation type="journal article" date="2012" name="J. Bacteriol.">
        <title>Complete genome sequence of Mycoplasma wenyonii strain Massachusetts.</title>
        <authorList>
            <person name="Dos Santos A.P."/>
            <person name="Guimaraes A.M."/>
            <person name="do Nascimento N.C."/>
            <person name="Sanmiguel P.J."/>
            <person name="Messick J.B."/>
        </authorList>
    </citation>
    <scope>NUCLEOTIDE SEQUENCE [LARGE SCALE GENOMIC DNA]</scope>
    <source>
        <strain evidence="6 7">Massachusetts</strain>
    </source>
</reference>
<protein>
    <submittedName>
        <fullName evidence="6">Cobalt ABC transporter permease</fullName>
    </submittedName>
</protein>
<dbReference type="CDD" id="cd16914">
    <property type="entry name" value="EcfT"/>
    <property type="match status" value="1"/>
</dbReference>
<gene>
    <name evidence="6" type="ordered locus">WEN_02840</name>
</gene>
<evidence type="ECO:0000256" key="5">
    <source>
        <dbReference type="SAM" id="Phobius"/>
    </source>
</evidence>
<organism evidence="6 7">
    <name type="scientific">Mycoplasma wenyonii (strain Massachusetts)</name>
    <name type="common">Eperythrozoon wenyonii</name>
    <dbReference type="NCBI Taxonomy" id="1197325"/>
    <lineage>
        <taxon>Bacteria</taxon>
        <taxon>Bacillati</taxon>
        <taxon>Mycoplasmatota</taxon>
        <taxon>Mollicutes</taxon>
        <taxon>Mycoplasmataceae</taxon>
        <taxon>Mycoplasma</taxon>
    </lineage>
</organism>
<dbReference type="GO" id="GO:0005886">
    <property type="term" value="C:plasma membrane"/>
    <property type="evidence" value="ECO:0007669"/>
    <property type="project" value="TreeGrafter"/>
</dbReference>
<dbReference type="InterPro" id="IPR003339">
    <property type="entry name" value="ABC/ECF_trnsptr_transmembrane"/>
</dbReference>